<dbReference type="AlphaFoldDB" id="K2MGR0"/>
<proteinExistence type="predicted"/>
<evidence type="ECO:0000313" key="1">
    <source>
        <dbReference type="EMBL" id="EKF26320.1"/>
    </source>
</evidence>
<comment type="caution">
    <text evidence="1">The sequence shown here is derived from an EMBL/GenBank/DDBJ whole genome shotgun (WGS) entry which is preliminary data.</text>
</comment>
<evidence type="ECO:0000313" key="2">
    <source>
        <dbReference type="Proteomes" id="UP000007350"/>
    </source>
</evidence>
<feature type="non-terminal residue" evidence="1">
    <location>
        <position position="32"/>
    </location>
</feature>
<protein>
    <submittedName>
        <fullName evidence="1">Uncharacterized protein</fullName>
    </submittedName>
</protein>
<reference evidence="1 2" key="1">
    <citation type="journal article" date="2012" name="BMC Genomics">
        <title>Comparative genomic analysis of human infective Trypanosoma cruzi lineages with the bat-restricted subspecies T. cruzi marinkellei.</title>
        <authorList>
            <person name="Franzen O."/>
            <person name="Talavera-Lopez C."/>
            <person name="Ochaya S."/>
            <person name="Butler C.E."/>
            <person name="Messenger L.A."/>
            <person name="Lewis M.D."/>
            <person name="Llewellyn M.S."/>
            <person name="Marinkelle C.J."/>
            <person name="Tyler K.M."/>
            <person name="Miles M.A."/>
            <person name="Andersson B."/>
        </authorList>
    </citation>
    <scope>NUCLEOTIDE SEQUENCE [LARGE SCALE GENOMIC DNA]</scope>
    <source>
        <strain evidence="1 2">B7</strain>
    </source>
</reference>
<dbReference type="Proteomes" id="UP000007350">
    <property type="component" value="Unassembled WGS sequence"/>
</dbReference>
<name>K2MGR0_TRYCR</name>
<dbReference type="EMBL" id="AHKC01021146">
    <property type="protein sequence ID" value="EKF26320.1"/>
    <property type="molecule type" value="Genomic_DNA"/>
</dbReference>
<organism evidence="1 2">
    <name type="scientific">Trypanosoma cruzi marinkellei</name>
    <dbReference type="NCBI Taxonomy" id="85056"/>
    <lineage>
        <taxon>Eukaryota</taxon>
        <taxon>Discoba</taxon>
        <taxon>Euglenozoa</taxon>
        <taxon>Kinetoplastea</taxon>
        <taxon>Metakinetoplastina</taxon>
        <taxon>Trypanosomatida</taxon>
        <taxon>Trypanosomatidae</taxon>
        <taxon>Trypanosoma</taxon>
        <taxon>Schizotrypanum</taxon>
    </lineage>
</organism>
<gene>
    <name evidence="1" type="ORF">MOQ_009992</name>
</gene>
<accession>K2MGR0</accession>
<sequence>MDEDGGTLAFFLEFRYFSCESICGTSFASLQG</sequence>
<keyword evidence="2" id="KW-1185">Reference proteome</keyword>